<feature type="region of interest" description="Disordered" evidence="1">
    <location>
        <begin position="13"/>
        <end position="75"/>
    </location>
</feature>
<dbReference type="EMBL" id="CAVLGL010000094">
    <property type="protein sequence ID" value="CAK1597407.1"/>
    <property type="molecule type" value="Genomic_DNA"/>
</dbReference>
<protein>
    <submittedName>
        <fullName evidence="2">Uncharacterized protein</fullName>
    </submittedName>
</protein>
<organism evidence="2 3">
    <name type="scientific">Parnassius mnemosyne</name>
    <name type="common">clouded apollo</name>
    <dbReference type="NCBI Taxonomy" id="213953"/>
    <lineage>
        <taxon>Eukaryota</taxon>
        <taxon>Metazoa</taxon>
        <taxon>Ecdysozoa</taxon>
        <taxon>Arthropoda</taxon>
        <taxon>Hexapoda</taxon>
        <taxon>Insecta</taxon>
        <taxon>Pterygota</taxon>
        <taxon>Neoptera</taxon>
        <taxon>Endopterygota</taxon>
        <taxon>Lepidoptera</taxon>
        <taxon>Glossata</taxon>
        <taxon>Ditrysia</taxon>
        <taxon>Papilionoidea</taxon>
        <taxon>Papilionidae</taxon>
        <taxon>Parnassiinae</taxon>
        <taxon>Parnassini</taxon>
        <taxon>Parnassius</taxon>
        <taxon>Driopa</taxon>
    </lineage>
</organism>
<evidence type="ECO:0000313" key="3">
    <source>
        <dbReference type="Proteomes" id="UP001314205"/>
    </source>
</evidence>
<gene>
    <name evidence="2" type="ORF">PARMNEM_LOCUS16628</name>
</gene>
<evidence type="ECO:0000313" key="2">
    <source>
        <dbReference type="EMBL" id="CAK1597407.1"/>
    </source>
</evidence>
<keyword evidence="3" id="KW-1185">Reference proteome</keyword>
<dbReference type="AlphaFoldDB" id="A0AAV1LTH1"/>
<accession>A0AAV1LTH1</accession>
<sequence length="116" mass="13153">MNILIWLPPILLRTARDPPPRRPFVPRYVPRTPHAGADHAISGNQSARVRRKLPSGGQPDEMKRSSRKYKKGASDGRCSFGFIRVPSDHSEAFTRKRQGRIKTEDSILKTSLLYSD</sequence>
<reference evidence="2 3" key="1">
    <citation type="submission" date="2023-11" db="EMBL/GenBank/DDBJ databases">
        <authorList>
            <person name="Hedman E."/>
            <person name="Englund M."/>
            <person name="Stromberg M."/>
            <person name="Nyberg Akerstrom W."/>
            <person name="Nylinder S."/>
            <person name="Jareborg N."/>
            <person name="Kallberg Y."/>
            <person name="Kronander E."/>
        </authorList>
    </citation>
    <scope>NUCLEOTIDE SEQUENCE [LARGE SCALE GENOMIC DNA]</scope>
</reference>
<comment type="caution">
    <text evidence="2">The sequence shown here is derived from an EMBL/GenBank/DDBJ whole genome shotgun (WGS) entry which is preliminary data.</text>
</comment>
<dbReference type="Proteomes" id="UP001314205">
    <property type="component" value="Unassembled WGS sequence"/>
</dbReference>
<name>A0AAV1LTH1_9NEOP</name>
<proteinExistence type="predicted"/>
<evidence type="ECO:0000256" key="1">
    <source>
        <dbReference type="SAM" id="MobiDB-lite"/>
    </source>
</evidence>